<evidence type="ECO:0000313" key="7">
    <source>
        <dbReference type="EMBL" id="KZL91628.1"/>
    </source>
</evidence>
<keyword evidence="4" id="KW-1133">Transmembrane helix</keyword>
<dbReference type="InterPro" id="IPR003660">
    <property type="entry name" value="HAMP_dom"/>
</dbReference>
<feature type="transmembrane region" description="Helical" evidence="4">
    <location>
        <begin position="45"/>
        <end position="68"/>
    </location>
</feature>
<comment type="similarity">
    <text evidence="2">Belongs to the methyl-accepting chemotaxis (MCP) protein family.</text>
</comment>
<dbReference type="InterPro" id="IPR024478">
    <property type="entry name" value="HlyB_4HB_MCP"/>
</dbReference>
<evidence type="ECO:0000256" key="4">
    <source>
        <dbReference type="SAM" id="Phobius"/>
    </source>
</evidence>
<evidence type="ECO:0000256" key="1">
    <source>
        <dbReference type="ARBA" id="ARBA00023224"/>
    </source>
</evidence>
<keyword evidence="4" id="KW-0812">Transmembrane</keyword>
<dbReference type="GO" id="GO:0007165">
    <property type="term" value="P:signal transduction"/>
    <property type="evidence" value="ECO:0007669"/>
    <property type="project" value="UniProtKB-KW"/>
</dbReference>
<name>A0A161WXF3_9CLOT</name>
<dbReference type="SUPFAM" id="SSF58104">
    <property type="entry name" value="Methyl-accepting chemotaxis protein (MCP) signaling domain"/>
    <property type="match status" value="1"/>
</dbReference>
<protein>
    <submittedName>
        <fullName evidence="7">Methyl-accepting chemotaxis protein McpB</fullName>
    </submittedName>
</protein>
<feature type="domain" description="HAMP" evidence="6">
    <location>
        <begin position="243"/>
        <end position="295"/>
    </location>
</feature>
<dbReference type="InterPro" id="IPR004090">
    <property type="entry name" value="Chemotax_Me-accpt_rcpt"/>
</dbReference>
<dbReference type="AlphaFoldDB" id="A0A161WXF3"/>
<dbReference type="PATRIC" id="fig|1121326.3.peg.3424"/>
<evidence type="ECO:0000259" key="6">
    <source>
        <dbReference type="PROSITE" id="PS50885"/>
    </source>
</evidence>
<evidence type="ECO:0000259" key="5">
    <source>
        <dbReference type="PROSITE" id="PS50111"/>
    </source>
</evidence>
<dbReference type="GO" id="GO:0006935">
    <property type="term" value="P:chemotaxis"/>
    <property type="evidence" value="ECO:0007669"/>
    <property type="project" value="InterPro"/>
</dbReference>
<reference evidence="7 8" key="1">
    <citation type="submission" date="2016-04" db="EMBL/GenBank/DDBJ databases">
        <title>Genome sequence of Clostridium magnum DSM 2767.</title>
        <authorList>
            <person name="Poehlein A."/>
            <person name="Uhlig R."/>
            <person name="Fischer R."/>
            <person name="Bahl H."/>
            <person name="Daniel R."/>
        </authorList>
    </citation>
    <scope>NUCLEOTIDE SEQUENCE [LARGE SCALE GENOMIC DNA]</scope>
    <source>
        <strain evidence="7 8">DSM 2767</strain>
    </source>
</reference>
<keyword evidence="1 3" id="KW-0807">Transducer</keyword>
<dbReference type="Gene3D" id="1.10.287.950">
    <property type="entry name" value="Methyl-accepting chemotaxis protein"/>
    <property type="match status" value="1"/>
</dbReference>
<evidence type="ECO:0000256" key="2">
    <source>
        <dbReference type="ARBA" id="ARBA00029447"/>
    </source>
</evidence>
<dbReference type="Pfam" id="PF12729">
    <property type="entry name" value="4HB_MCP_1"/>
    <property type="match status" value="1"/>
</dbReference>
<dbReference type="GO" id="GO:0016020">
    <property type="term" value="C:membrane"/>
    <property type="evidence" value="ECO:0007669"/>
    <property type="project" value="InterPro"/>
</dbReference>
<feature type="domain" description="Methyl-accepting transducer" evidence="5">
    <location>
        <begin position="314"/>
        <end position="571"/>
    </location>
</feature>
<dbReference type="EMBL" id="LWAE01000003">
    <property type="protein sequence ID" value="KZL91628.1"/>
    <property type="molecule type" value="Genomic_DNA"/>
</dbReference>
<dbReference type="RefSeq" id="WP_066624643.1">
    <property type="nucleotide sequence ID" value="NZ_FQXL01000005.1"/>
</dbReference>
<organism evidence="7 8">
    <name type="scientific">Clostridium magnum DSM 2767</name>
    <dbReference type="NCBI Taxonomy" id="1121326"/>
    <lineage>
        <taxon>Bacteria</taxon>
        <taxon>Bacillati</taxon>
        <taxon>Bacillota</taxon>
        <taxon>Clostridia</taxon>
        <taxon>Eubacteriales</taxon>
        <taxon>Clostridiaceae</taxon>
        <taxon>Clostridium</taxon>
    </lineage>
</organism>
<dbReference type="Gene3D" id="6.10.340.10">
    <property type="match status" value="1"/>
</dbReference>
<evidence type="ECO:0000313" key="8">
    <source>
        <dbReference type="Proteomes" id="UP000076603"/>
    </source>
</evidence>
<dbReference type="PANTHER" id="PTHR32089:SF112">
    <property type="entry name" value="LYSOZYME-LIKE PROTEIN-RELATED"/>
    <property type="match status" value="1"/>
</dbReference>
<dbReference type="Pfam" id="PF00015">
    <property type="entry name" value="MCPsignal"/>
    <property type="match status" value="1"/>
</dbReference>
<proteinExistence type="inferred from homology"/>
<dbReference type="PROSITE" id="PS50885">
    <property type="entry name" value="HAMP"/>
    <property type="match status" value="1"/>
</dbReference>
<comment type="caution">
    <text evidence="7">The sequence shown here is derived from an EMBL/GenBank/DDBJ whole genome shotgun (WGS) entry which is preliminary data.</text>
</comment>
<sequence>MNLFEKLKFVRKTTKLNEMNIKNEKDNKKNLVLLKKKDWFKDVKIVNSLIFIVILSLISIISIGYLGYYGMKKINLNSIHIYESKLIPITELNSIKEGLLTIRLYANLSTTKHNSLNDAEIKKIDENIQVLFSSYKSKKLTTDQKSRINNISAQYETYMKKWKGISELLKSGTQIDKNVFNDFEAEGTNLYTNLTILADNDKMSALEINKDNENVYKRILLYFTVLFLGFAALIVIISSFIVNMIKNSLNDMSKDLDAVANKDLTIQIDVNQKNEFGAMKKHLAKTVNEIREVIMVIQSNSSTIDEQSQVLSNISNKMLHSSGEVAAAVNNVSMSASKQSEDLMSITYSLDGFGTQIESITVSIKDVEGNTIFINKMAEDSNESLQVLVDSIGNINNMFSDVSNKILSLNSNIGKIYEITDVIKSIAEQTNLLALNAAIEAARAGDKGRGFSVVAEEIRKLAEQSKVSSTSINNLICDISKETSNVVYTTNEVSKELSGQVISIENSIVSFQKIISSLGNIMPKVNAVYSQAASINEIKNGIIENVENTTSIAQEFSSSAEEIAATSQELNAFSTEVAETSNTLARLTKNAIENVNTFKI</sequence>
<dbReference type="SMART" id="SM00283">
    <property type="entry name" value="MA"/>
    <property type="match status" value="1"/>
</dbReference>
<dbReference type="PRINTS" id="PR00260">
    <property type="entry name" value="CHEMTRNSDUCR"/>
</dbReference>
<gene>
    <name evidence="7" type="primary">mcpB_8</name>
    <name evidence="7" type="ORF">CLMAG_33870</name>
</gene>
<accession>A0A161WXF3</accession>
<keyword evidence="8" id="KW-1185">Reference proteome</keyword>
<feature type="transmembrane region" description="Helical" evidence="4">
    <location>
        <begin position="219"/>
        <end position="242"/>
    </location>
</feature>
<dbReference type="STRING" id="1121326.CLMAG_33870"/>
<dbReference type="OrthoDB" id="369336at2"/>
<dbReference type="Proteomes" id="UP000076603">
    <property type="component" value="Unassembled WGS sequence"/>
</dbReference>
<keyword evidence="4" id="KW-0472">Membrane</keyword>
<dbReference type="PROSITE" id="PS50111">
    <property type="entry name" value="CHEMOTAXIS_TRANSDUC_2"/>
    <property type="match status" value="1"/>
</dbReference>
<dbReference type="InterPro" id="IPR004089">
    <property type="entry name" value="MCPsignal_dom"/>
</dbReference>
<dbReference type="PANTHER" id="PTHR32089">
    <property type="entry name" value="METHYL-ACCEPTING CHEMOTAXIS PROTEIN MCPB"/>
    <property type="match status" value="1"/>
</dbReference>
<dbReference type="GO" id="GO:0004888">
    <property type="term" value="F:transmembrane signaling receptor activity"/>
    <property type="evidence" value="ECO:0007669"/>
    <property type="project" value="InterPro"/>
</dbReference>
<evidence type="ECO:0000256" key="3">
    <source>
        <dbReference type="PROSITE-ProRule" id="PRU00284"/>
    </source>
</evidence>